<dbReference type="Pfam" id="PF19474">
    <property type="entry name" value="DUF6011"/>
    <property type="match status" value="1"/>
</dbReference>
<dbReference type="RefSeq" id="WP_344261257.1">
    <property type="nucleotide sequence ID" value="NZ_BAAAMJ010000021.1"/>
</dbReference>
<name>A0ABN2P6I6_9ACTN</name>
<organism evidence="1 2">
    <name type="scientific">Streptomyces sodiiphilus</name>
    <dbReference type="NCBI Taxonomy" id="226217"/>
    <lineage>
        <taxon>Bacteria</taxon>
        <taxon>Bacillati</taxon>
        <taxon>Actinomycetota</taxon>
        <taxon>Actinomycetes</taxon>
        <taxon>Kitasatosporales</taxon>
        <taxon>Streptomycetaceae</taxon>
        <taxon>Streptomyces</taxon>
    </lineage>
</organism>
<sequence>MSSADLPPLPGLEQEPGARGRRVVCRLCGRPLTDREARTWGLGAGCREKLALRTAPRPATPEVEQDALPGV</sequence>
<gene>
    <name evidence="1" type="ORF">GCM10009716_23430</name>
</gene>
<evidence type="ECO:0000313" key="1">
    <source>
        <dbReference type="EMBL" id="GAA1913067.1"/>
    </source>
</evidence>
<evidence type="ECO:0000313" key="2">
    <source>
        <dbReference type="Proteomes" id="UP001501303"/>
    </source>
</evidence>
<accession>A0ABN2P6I6</accession>
<proteinExistence type="predicted"/>
<dbReference type="InterPro" id="IPR046053">
    <property type="entry name" value="DUF6011"/>
</dbReference>
<keyword evidence="2" id="KW-1185">Reference proteome</keyword>
<dbReference type="EMBL" id="BAAAMJ010000021">
    <property type="protein sequence ID" value="GAA1913067.1"/>
    <property type="molecule type" value="Genomic_DNA"/>
</dbReference>
<dbReference type="Proteomes" id="UP001501303">
    <property type="component" value="Unassembled WGS sequence"/>
</dbReference>
<protein>
    <submittedName>
        <fullName evidence="1">Uncharacterized protein</fullName>
    </submittedName>
</protein>
<reference evidence="1 2" key="1">
    <citation type="journal article" date="2019" name="Int. J. Syst. Evol. Microbiol.">
        <title>The Global Catalogue of Microorganisms (GCM) 10K type strain sequencing project: providing services to taxonomists for standard genome sequencing and annotation.</title>
        <authorList>
            <consortium name="The Broad Institute Genomics Platform"/>
            <consortium name="The Broad Institute Genome Sequencing Center for Infectious Disease"/>
            <person name="Wu L."/>
            <person name="Ma J."/>
        </authorList>
    </citation>
    <scope>NUCLEOTIDE SEQUENCE [LARGE SCALE GENOMIC DNA]</scope>
    <source>
        <strain evidence="1 2">JCM 13581</strain>
    </source>
</reference>
<comment type="caution">
    <text evidence="1">The sequence shown here is derived from an EMBL/GenBank/DDBJ whole genome shotgun (WGS) entry which is preliminary data.</text>
</comment>